<name>A0AA45WS77_9BACL</name>
<proteinExistence type="predicted"/>
<dbReference type="AlphaFoldDB" id="A0AA45WS77"/>
<accession>A0AA45WS77</accession>
<comment type="caution">
    <text evidence="1">The sequence shown here is derived from an EMBL/GenBank/DDBJ whole genome shotgun (WGS) entry which is preliminary data.</text>
</comment>
<dbReference type="EMBL" id="FXTU01000012">
    <property type="protein sequence ID" value="SMP35136.1"/>
    <property type="molecule type" value="Genomic_DNA"/>
</dbReference>
<reference evidence="1" key="1">
    <citation type="submission" date="2017-05" db="EMBL/GenBank/DDBJ databases">
        <authorList>
            <person name="Varghese N."/>
            <person name="Submissions S."/>
        </authorList>
    </citation>
    <scope>NUCLEOTIDE SEQUENCE</scope>
    <source>
        <strain evidence="1">DSM 45262</strain>
    </source>
</reference>
<evidence type="ECO:0000313" key="1">
    <source>
        <dbReference type="EMBL" id="SMP35136.1"/>
    </source>
</evidence>
<sequence>MSVNEVVNGGNKMANEAFEGSRMWFVLSPGLTVLWR</sequence>
<gene>
    <name evidence="1" type="ORF">SAMN06265361_11277</name>
</gene>
<protein>
    <submittedName>
        <fullName evidence="1">Uncharacterized protein</fullName>
    </submittedName>
</protein>
<dbReference type="Proteomes" id="UP001157946">
    <property type="component" value="Unassembled WGS sequence"/>
</dbReference>
<evidence type="ECO:0000313" key="2">
    <source>
        <dbReference type="Proteomes" id="UP001157946"/>
    </source>
</evidence>
<keyword evidence="2" id="KW-1185">Reference proteome</keyword>
<organism evidence="1 2">
    <name type="scientific">Laceyella tengchongensis</name>
    <dbReference type="NCBI Taxonomy" id="574699"/>
    <lineage>
        <taxon>Bacteria</taxon>
        <taxon>Bacillati</taxon>
        <taxon>Bacillota</taxon>
        <taxon>Bacilli</taxon>
        <taxon>Bacillales</taxon>
        <taxon>Thermoactinomycetaceae</taxon>
        <taxon>Laceyella</taxon>
    </lineage>
</organism>